<dbReference type="CDD" id="cd00839">
    <property type="entry name" value="MPP_PAPs"/>
    <property type="match status" value="1"/>
</dbReference>
<dbReference type="PANTHER" id="PTHR45778:SF7">
    <property type="entry name" value="PURPLE ACID PHOSPHATASE"/>
    <property type="match status" value="1"/>
</dbReference>
<dbReference type="SUPFAM" id="SSF56300">
    <property type="entry name" value="Metallo-dependent phosphatases"/>
    <property type="match status" value="1"/>
</dbReference>
<evidence type="ECO:0000256" key="8">
    <source>
        <dbReference type="SAM" id="Phobius"/>
    </source>
</evidence>
<keyword evidence="5" id="KW-0325">Glycoprotein</keyword>
<keyword evidence="4" id="KW-0732">Signal</keyword>
<evidence type="ECO:0000256" key="2">
    <source>
        <dbReference type="ARBA" id="ARBA00011738"/>
    </source>
</evidence>
<dbReference type="Gene3D" id="2.60.40.380">
    <property type="entry name" value="Purple acid phosphatase-like, N-terminal"/>
    <property type="match status" value="1"/>
</dbReference>
<feature type="transmembrane region" description="Helical" evidence="8">
    <location>
        <begin position="665"/>
        <end position="685"/>
    </location>
</feature>
<dbReference type="Pfam" id="PF14008">
    <property type="entry name" value="Metallophos_C"/>
    <property type="match status" value="1"/>
</dbReference>
<reference evidence="12" key="1">
    <citation type="submission" date="2019-03" db="EMBL/GenBank/DDBJ databases">
        <title>Long read genome sequence of the mycoparasitic Pythium oligandrum ATCC 38472 isolated from sugarbeet rhizosphere.</title>
        <authorList>
            <person name="Gaulin E."/>
        </authorList>
    </citation>
    <scope>NUCLEOTIDE SEQUENCE</scope>
    <source>
        <strain evidence="12">ATCC 38472_TT</strain>
    </source>
</reference>
<dbReference type="InterPro" id="IPR008963">
    <property type="entry name" value="Purple_acid_Pase-like_N"/>
</dbReference>
<feature type="domain" description="Calcineurin-like phosphoesterase" evidence="9">
    <location>
        <begin position="352"/>
        <end position="560"/>
    </location>
</feature>
<evidence type="ECO:0000256" key="3">
    <source>
        <dbReference type="ARBA" id="ARBA00022525"/>
    </source>
</evidence>
<comment type="catalytic activity">
    <reaction evidence="6">
        <text>a phosphate monoester + H2O = an alcohol + phosphate</text>
        <dbReference type="Rhea" id="RHEA:15017"/>
        <dbReference type="ChEBI" id="CHEBI:15377"/>
        <dbReference type="ChEBI" id="CHEBI:30879"/>
        <dbReference type="ChEBI" id="CHEBI:43474"/>
        <dbReference type="ChEBI" id="CHEBI:67140"/>
        <dbReference type="EC" id="3.1.3.2"/>
    </reaction>
</comment>
<gene>
    <name evidence="12" type="ORF">Poli38472_009518</name>
</gene>
<comment type="similarity">
    <text evidence="6">Belongs to the metallophosphoesterase superfamily. Purple acid phosphatase family.</text>
</comment>
<organism evidence="12 13">
    <name type="scientific">Pythium oligandrum</name>
    <name type="common">Mycoparasitic fungus</name>
    <dbReference type="NCBI Taxonomy" id="41045"/>
    <lineage>
        <taxon>Eukaryota</taxon>
        <taxon>Sar</taxon>
        <taxon>Stramenopiles</taxon>
        <taxon>Oomycota</taxon>
        <taxon>Peronosporomycetes</taxon>
        <taxon>Pythiales</taxon>
        <taxon>Pythiaceae</taxon>
        <taxon>Pythium</taxon>
    </lineage>
</organism>
<evidence type="ECO:0000256" key="4">
    <source>
        <dbReference type="ARBA" id="ARBA00022729"/>
    </source>
</evidence>
<evidence type="ECO:0000259" key="10">
    <source>
        <dbReference type="Pfam" id="PF14008"/>
    </source>
</evidence>
<protein>
    <recommendedName>
        <fullName evidence="6">Purple acid phosphatase</fullName>
        <ecNumber evidence="6">3.1.3.2</ecNumber>
    </recommendedName>
</protein>
<dbReference type="GO" id="GO:0005576">
    <property type="term" value="C:extracellular region"/>
    <property type="evidence" value="ECO:0007669"/>
    <property type="project" value="UniProtKB-SubCell"/>
</dbReference>
<dbReference type="EMBL" id="SPLM01000074">
    <property type="protein sequence ID" value="TMW62025.1"/>
    <property type="molecule type" value="Genomic_DNA"/>
</dbReference>
<dbReference type="GO" id="GO:0003993">
    <property type="term" value="F:acid phosphatase activity"/>
    <property type="evidence" value="ECO:0007669"/>
    <property type="project" value="UniProtKB-EC"/>
</dbReference>
<keyword evidence="3" id="KW-0964">Secreted</keyword>
<dbReference type="InterPro" id="IPR015914">
    <property type="entry name" value="PAPs_N"/>
</dbReference>
<comment type="subcellular location">
    <subcellularLocation>
        <location evidence="1">Secreted</location>
    </subcellularLocation>
</comment>
<feature type="transmembrane region" description="Helical" evidence="8">
    <location>
        <begin position="39"/>
        <end position="59"/>
    </location>
</feature>
<dbReference type="Gene3D" id="3.60.21.10">
    <property type="match status" value="1"/>
</dbReference>
<evidence type="ECO:0000256" key="5">
    <source>
        <dbReference type="ARBA" id="ARBA00023180"/>
    </source>
</evidence>
<dbReference type="AlphaFoldDB" id="A0A8K1FFT7"/>
<evidence type="ECO:0000313" key="13">
    <source>
        <dbReference type="Proteomes" id="UP000794436"/>
    </source>
</evidence>
<evidence type="ECO:0000259" key="9">
    <source>
        <dbReference type="Pfam" id="PF00149"/>
    </source>
</evidence>
<dbReference type="InterPro" id="IPR041792">
    <property type="entry name" value="MPP_PAP"/>
</dbReference>
<proteinExistence type="inferred from homology"/>
<dbReference type="PANTHER" id="PTHR45778">
    <property type="entry name" value="PURPLE ACID PHOSPHATASE-RELATED"/>
    <property type="match status" value="1"/>
</dbReference>
<comment type="caution">
    <text evidence="12">The sequence shown here is derived from an EMBL/GenBank/DDBJ whole genome shotgun (WGS) entry which is preliminary data.</text>
</comment>
<evidence type="ECO:0000259" key="11">
    <source>
        <dbReference type="Pfam" id="PF16656"/>
    </source>
</evidence>
<accession>A0A8K1FFT7</accession>
<name>A0A8K1FFT7_PYTOL</name>
<sequence length="721" mass="80299">MGIRTAIPMMETTLLYEPLAPSHVKPVPRKRKLPLRTTMVTLVLSAVVSSIVIVVFTRVRLADSDELNQTTSLHDDVSVVSSQPRVIKSFNVSNAVINHLDKVNVSFAYGEPFPSSLDIAGDWIGVYCLENTTTTTTTIIDGNASLTMPVTDYIDRRDTRGAIESTIEFGPLVNMRCSLQFKLVTSDNVVLASSTVVRFREGPTEPLQVHLSMGNKASEMRVMWTSAALPVGTAQVRYGTHPNALDRVASATNTTYDASDMCAEPATTRGPRAFRDPGVMYDALMTDLQANETYYYQVGGNQTSWSQVRQFQLPPPVAGMSVPSEDDKPLDLFVFGDLMTATDATSDFRLAGGCGTTMQLIERDLNQGQDKYAALIHVGDLSYSSGKTYVWDQFAALIEPVASRIPYMVSIGNHDFGYLEGRGVKDDRAPPHPAFEADGTHGHDAYGECGVPSERRFHMPENGDGIWWYSMEIGLTHHVVLSGEHDFTAGSPMNTWLLADLQSVDRSKTPWLFVHIHRSLYCSVAFNGDYERSLLFRDHLEALFAEYHVDVVFSGHYHSYERTCPVYDEACYYGENGEAEAPVHIMVGSGGANVDTFGHYSVGWSEFARMAYGYGRVHVHNATHMHFEFVANDVGDVQDEAWIVSSHDWPSDRLRWRRYFLNPSLASRIIAGVGVLLLIGLWIRLHMRRRRADLSFESVKKKEDVATEATQRPSSTDRESL</sequence>
<comment type="subunit">
    <text evidence="2">Homodimer.</text>
</comment>
<dbReference type="SUPFAM" id="SSF49363">
    <property type="entry name" value="Purple acid phosphatase, N-terminal domain"/>
    <property type="match status" value="1"/>
</dbReference>
<dbReference type="EC" id="3.1.3.2" evidence="6"/>
<dbReference type="InterPro" id="IPR025733">
    <property type="entry name" value="PAPs_C"/>
</dbReference>
<feature type="region of interest" description="Disordered" evidence="7">
    <location>
        <begin position="701"/>
        <end position="721"/>
    </location>
</feature>
<dbReference type="OrthoDB" id="45007at2759"/>
<keyword evidence="8" id="KW-0472">Membrane</keyword>
<feature type="domain" description="Purple acid phosphatase N-terminal" evidence="11">
    <location>
        <begin position="206"/>
        <end position="312"/>
    </location>
</feature>
<dbReference type="InterPro" id="IPR029052">
    <property type="entry name" value="Metallo-depent_PP-like"/>
</dbReference>
<keyword evidence="6" id="KW-0378">Hydrolase</keyword>
<evidence type="ECO:0000256" key="1">
    <source>
        <dbReference type="ARBA" id="ARBA00004613"/>
    </source>
</evidence>
<keyword evidence="13" id="KW-1185">Reference proteome</keyword>
<evidence type="ECO:0000256" key="6">
    <source>
        <dbReference type="RuleBase" id="RU361203"/>
    </source>
</evidence>
<evidence type="ECO:0000256" key="7">
    <source>
        <dbReference type="SAM" id="MobiDB-lite"/>
    </source>
</evidence>
<keyword evidence="8" id="KW-0812">Transmembrane</keyword>
<evidence type="ECO:0000313" key="12">
    <source>
        <dbReference type="EMBL" id="TMW62025.1"/>
    </source>
</evidence>
<keyword evidence="8" id="KW-1133">Transmembrane helix</keyword>
<feature type="domain" description="Purple acid phosphatase C-terminal" evidence="10">
    <location>
        <begin position="581"/>
        <end position="640"/>
    </location>
</feature>
<dbReference type="Pfam" id="PF00149">
    <property type="entry name" value="Metallophos"/>
    <property type="match status" value="1"/>
</dbReference>
<dbReference type="Pfam" id="PF16656">
    <property type="entry name" value="Pur_ac_phosph_N"/>
    <property type="match status" value="1"/>
</dbReference>
<dbReference type="Proteomes" id="UP000794436">
    <property type="component" value="Unassembled WGS sequence"/>
</dbReference>
<dbReference type="GO" id="GO:0046872">
    <property type="term" value="F:metal ion binding"/>
    <property type="evidence" value="ECO:0007669"/>
    <property type="project" value="InterPro"/>
</dbReference>
<dbReference type="InterPro" id="IPR004843">
    <property type="entry name" value="Calcineurin-like_PHP"/>
</dbReference>